<evidence type="ECO:0000313" key="3">
    <source>
        <dbReference type="Proteomes" id="UP001221413"/>
    </source>
</evidence>
<reference evidence="2" key="1">
    <citation type="submission" date="2023-01" db="EMBL/GenBank/DDBJ databases">
        <title>The chitinases involved in constricting ring structure development in the nematode-trapping fungus Drechslerella dactyloides.</title>
        <authorList>
            <person name="Wang R."/>
            <person name="Zhang L."/>
            <person name="Tang P."/>
            <person name="Li S."/>
            <person name="Liang L."/>
        </authorList>
    </citation>
    <scope>NUCLEOTIDE SEQUENCE</scope>
    <source>
        <strain evidence="2">YMF1.00031</strain>
    </source>
</reference>
<accession>A0AAD6NLM8</accession>
<keyword evidence="3" id="KW-1185">Reference proteome</keyword>
<evidence type="ECO:0000313" key="2">
    <source>
        <dbReference type="EMBL" id="KAJ6263124.1"/>
    </source>
</evidence>
<protein>
    <submittedName>
        <fullName evidence="2">Uncharacterized protein</fullName>
    </submittedName>
</protein>
<name>A0AAD6NLM8_DREDA</name>
<organism evidence="2 3">
    <name type="scientific">Drechslerella dactyloides</name>
    <name type="common">Nematode-trapping fungus</name>
    <name type="synonym">Arthrobotrys dactyloides</name>
    <dbReference type="NCBI Taxonomy" id="74499"/>
    <lineage>
        <taxon>Eukaryota</taxon>
        <taxon>Fungi</taxon>
        <taxon>Dikarya</taxon>
        <taxon>Ascomycota</taxon>
        <taxon>Pezizomycotina</taxon>
        <taxon>Orbiliomycetes</taxon>
        <taxon>Orbiliales</taxon>
        <taxon>Orbiliaceae</taxon>
        <taxon>Drechslerella</taxon>
    </lineage>
</organism>
<dbReference type="Proteomes" id="UP001221413">
    <property type="component" value="Unassembled WGS sequence"/>
</dbReference>
<dbReference type="EMBL" id="JAQGDS010000002">
    <property type="protein sequence ID" value="KAJ6263124.1"/>
    <property type="molecule type" value="Genomic_DNA"/>
</dbReference>
<gene>
    <name evidence="2" type="ORF">Dda_1684</name>
</gene>
<evidence type="ECO:0000256" key="1">
    <source>
        <dbReference type="SAM" id="MobiDB-lite"/>
    </source>
</evidence>
<feature type="region of interest" description="Disordered" evidence="1">
    <location>
        <begin position="209"/>
        <end position="257"/>
    </location>
</feature>
<sequence length="318" mass="35730">MASEPYLITSYTRCTLKDDESFPAPGTLIRLCLPRFINVPGSDPSSSQSSTSCTPEMPDLSGTHLAIVKDASSVDNGFIVAIYPIMSFSKHRQLPAADRVKRNPTLSPTDRFLLFPLPHLKQDLSLEAGWRQPETPEEFGEPLDCGRWINSRPAWLWASIQVFELAYGQRYFVPVPHVAVSSSELARIYSYIRARRRAFAQTVQEYIGRSAHRGGPSEPHSPSVRSSDKDNPSSSNHKLIPLENDGKNFPNDDDAWPTSEDEMELLDYLRSPDRNDLAAYYHSPSAENDRAYDSSRVTAWLEDIRRCSRIQLSAAVPT</sequence>
<dbReference type="AlphaFoldDB" id="A0AAD6NLM8"/>
<proteinExistence type="predicted"/>
<comment type="caution">
    <text evidence="2">The sequence shown here is derived from an EMBL/GenBank/DDBJ whole genome shotgun (WGS) entry which is preliminary data.</text>
</comment>